<gene>
    <name evidence="6" type="ORF">IAB69_03485</name>
</gene>
<dbReference type="GO" id="GO:0050661">
    <property type="term" value="F:NADP binding"/>
    <property type="evidence" value="ECO:0007669"/>
    <property type="project" value="TreeGrafter"/>
</dbReference>
<proteinExistence type="inferred from homology"/>
<reference evidence="6" key="2">
    <citation type="journal article" date="2021" name="PeerJ">
        <title>Extensive microbial diversity within the chicken gut microbiome revealed by metagenomics and culture.</title>
        <authorList>
            <person name="Gilroy R."/>
            <person name="Ravi A."/>
            <person name="Getino M."/>
            <person name="Pursley I."/>
            <person name="Horton D.L."/>
            <person name="Alikhan N.F."/>
            <person name="Baker D."/>
            <person name="Gharbi K."/>
            <person name="Hall N."/>
            <person name="Watson M."/>
            <person name="Adriaenssens E.M."/>
            <person name="Foster-Nyarko E."/>
            <person name="Jarju S."/>
            <person name="Secka A."/>
            <person name="Antonio M."/>
            <person name="Oren A."/>
            <person name="Chaudhuri R.R."/>
            <person name="La Ragione R."/>
            <person name="Hildebrand F."/>
            <person name="Pallen M.J."/>
        </authorList>
    </citation>
    <scope>NUCLEOTIDE SEQUENCE</scope>
    <source>
        <strain evidence="6">CHK195-12923</strain>
    </source>
</reference>
<dbReference type="SUPFAM" id="SSF51735">
    <property type="entry name" value="NAD(P)-binding Rossmann-fold domains"/>
    <property type="match status" value="1"/>
</dbReference>
<dbReference type="InterPro" id="IPR013332">
    <property type="entry name" value="KPR_N"/>
</dbReference>
<dbReference type="InterPro" id="IPR013752">
    <property type="entry name" value="KPA_reductase"/>
</dbReference>
<dbReference type="PANTHER" id="PTHR43765">
    <property type="entry name" value="2-DEHYDROPANTOATE 2-REDUCTASE-RELATED"/>
    <property type="match status" value="1"/>
</dbReference>
<organism evidence="6 7">
    <name type="scientific">Candidatus Coproplasma excrementigallinarum</name>
    <dbReference type="NCBI Taxonomy" id="2840747"/>
    <lineage>
        <taxon>Bacteria</taxon>
        <taxon>Bacillati</taxon>
        <taxon>Bacillota</taxon>
        <taxon>Clostridia</taxon>
        <taxon>Eubacteriales</taxon>
        <taxon>Candidatus Coproplasma</taxon>
    </lineage>
</organism>
<dbReference type="InterPro" id="IPR008927">
    <property type="entry name" value="6-PGluconate_DH-like_C_sf"/>
</dbReference>
<evidence type="ECO:0000256" key="3">
    <source>
        <dbReference type="ARBA" id="ARBA00023002"/>
    </source>
</evidence>
<evidence type="ECO:0000313" key="7">
    <source>
        <dbReference type="Proteomes" id="UP000824110"/>
    </source>
</evidence>
<dbReference type="GO" id="GO:0008677">
    <property type="term" value="F:2-dehydropantoate 2-reductase activity"/>
    <property type="evidence" value="ECO:0007669"/>
    <property type="project" value="TreeGrafter"/>
</dbReference>
<evidence type="ECO:0000313" key="6">
    <source>
        <dbReference type="EMBL" id="HIU61692.1"/>
    </source>
</evidence>
<comment type="similarity">
    <text evidence="1">Belongs to the ketopantoate reductase family.</text>
</comment>
<dbReference type="Pfam" id="PF02558">
    <property type="entry name" value="ApbA"/>
    <property type="match status" value="1"/>
</dbReference>
<dbReference type="Proteomes" id="UP000824110">
    <property type="component" value="Unassembled WGS sequence"/>
</dbReference>
<dbReference type="InterPro" id="IPR050838">
    <property type="entry name" value="Ketopantoate_reductase"/>
</dbReference>
<keyword evidence="2" id="KW-0521">NADP</keyword>
<dbReference type="Gene3D" id="3.40.50.720">
    <property type="entry name" value="NAD(P)-binding Rossmann-like Domain"/>
    <property type="match status" value="1"/>
</dbReference>
<feature type="domain" description="Ketopantoate reductase N-terminal" evidence="4">
    <location>
        <begin position="4"/>
        <end position="139"/>
    </location>
</feature>
<feature type="domain" description="Ketopantoate reductase C-terminal" evidence="5">
    <location>
        <begin position="176"/>
        <end position="317"/>
    </location>
</feature>
<keyword evidence="3" id="KW-0560">Oxidoreductase</keyword>
<reference evidence="6" key="1">
    <citation type="submission" date="2020-10" db="EMBL/GenBank/DDBJ databases">
        <authorList>
            <person name="Gilroy R."/>
        </authorList>
    </citation>
    <scope>NUCLEOTIDE SEQUENCE</scope>
    <source>
        <strain evidence="6">CHK195-12923</strain>
    </source>
</reference>
<protein>
    <submittedName>
        <fullName evidence="6">2-dehydropantoate 2-reductase</fullName>
    </submittedName>
</protein>
<name>A0A9D1MKB6_9FIRM</name>
<dbReference type="SUPFAM" id="SSF48179">
    <property type="entry name" value="6-phosphogluconate dehydrogenase C-terminal domain-like"/>
    <property type="match status" value="1"/>
</dbReference>
<evidence type="ECO:0000259" key="5">
    <source>
        <dbReference type="Pfam" id="PF08546"/>
    </source>
</evidence>
<evidence type="ECO:0000259" key="4">
    <source>
        <dbReference type="Pfam" id="PF02558"/>
    </source>
</evidence>
<dbReference type="GO" id="GO:0005737">
    <property type="term" value="C:cytoplasm"/>
    <property type="evidence" value="ECO:0007669"/>
    <property type="project" value="TreeGrafter"/>
</dbReference>
<comment type="caution">
    <text evidence="6">The sequence shown here is derived from an EMBL/GenBank/DDBJ whole genome shotgun (WGS) entry which is preliminary data.</text>
</comment>
<dbReference type="PANTHER" id="PTHR43765:SF2">
    <property type="entry name" value="2-DEHYDROPANTOATE 2-REDUCTASE"/>
    <property type="match status" value="1"/>
</dbReference>
<dbReference type="EMBL" id="DVNE01000034">
    <property type="protein sequence ID" value="HIU61692.1"/>
    <property type="molecule type" value="Genomic_DNA"/>
</dbReference>
<evidence type="ECO:0000256" key="1">
    <source>
        <dbReference type="ARBA" id="ARBA00007870"/>
    </source>
</evidence>
<dbReference type="InterPro" id="IPR013328">
    <property type="entry name" value="6PGD_dom2"/>
</dbReference>
<dbReference type="AlphaFoldDB" id="A0A9D1MKB6"/>
<sequence length="336" mass="36530">MRTAIYGAGAMGTVLGAYITKNGGQVDLISRNREHILALKKGGAHITGTVDFTVKVSALLPEEMQGRYDVIFLMTKQRENRRTVEFLLPYLAEDGIICTTQNGIPEPSVAEVAGEARTCGCAVSWGATFKGRGEAVLTTRTDGLEFALGTLYTNFEKLGAVKDILSLMGRVQLEKNFIGARWSKLTINCAFSGISAITGMTFGQICDNKYARKVAQAILKECFDIAIASGITPAKVQGHDIAALLGYRTALKKFISYLIIPIAMKKHRDLVSGMYYDLVSGKKCEADLINGVAVKYGARVCRPAVLNGLVVKTAHRIEDGELSVSEENLSVFREYI</sequence>
<evidence type="ECO:0000256" key="2">
    <source>
        <dbReference type="ARBA" id="ARBA00022857"/>
    </source>
</evidence>
<dbReference type="Pfam" id="PF08546">
    <property type="entry name" value="ApbA_C"/>
    <property type="match status" value="1"/>
</dbReference>
<dbReference type="InterPro" id="IPR036291">
    <property type="entry name" value="NAD(P)-bd_dom_sf"/>
</dbReference>
<dbReference type="Gene3D" id="1.10.1040.10">
    <property type="entry name" value="N-(1-d-carboxylethyl)-l-norvaline Dehydrogenase, domain 2"/>
    <property type="match status" value="1"/>
</dbReference>
<accession>A0A9D1MKB6</accession>